<dbReference type="Proteomes" id="UP000509667">
    <property type="component" value="Chromosome"/>
</dbReference>
<protein>
    <recommendedName>
        <fullName evidence="6">PrgI family protein</fullName>
    </recommendedName>
</protein>
<feature type="domain" description="TraC-like" evidence="3">
    <location>
        <begin position="115"/>
        <end position="314"/>
    </location>
</feature>
<dbReference type="RefSeq" id="WP_179911170.1">
    <property type="nucleotide sequence ID" value="NZ_CP058910.1"/>
</dbReference>
<name>A0A7D5P281_9EURY</name>
<gene>
    <name evidence="4" type="ORF">HZS55_08020</name>
</gene>
<sequence>MQDRNPAKRIPKSLGTGTKLLGTYTLTDLAVALFPGVVVVLLVQLVVPVDLTVAGYQADAFTLPVAGAFVAVGAVFVYLTPAYTTSLDWVTSMLGFHARASEIDHEAAKAYTQIERVYPDRDAIERTDGAVVGLVQVIPPTMALATDEEWARKAESFQDFLNTTVEFPIQIYSTTQPFPVDEHLARYEARLEDPDVEANPQLESLIEHYIDWYEQELAERRMTIRDHYVVVPVTPAEVHFEEASLAAQLADLPVVGLFVRELFAPREAVERAALIDELNDRLGRVRAGLRGIDGCTAHRIDATDATKIVGEYWSDESQDYGDLDQVLRTRGIVGGPER</sequence>
<reference evidence="4 5" key="1">
    <citation type="submission" date="2020-07" db="EMBL/GenBank/DDBJ databases">
        <title>Halosimplex pelagicum sp. nov. and Halosimplex rubrum sp. nov., isolated from salted brown alga Laminaria, and emended description of the genus Halosimplex.</title>
        <authorList>
            <person name="Cui H."/>
        </authorList>
    </citation>
    <scope>NUCLEOTIDE SEQUENCE [LARGE SCALE GENOMIC DNA]</scope>
    <source>
        <strain evidence="4 5">R27</strain>
    </source>
</reference>
<keyword evidence="1" id="KW-0472">Membrane</keyword>
<dbReference type="InterPro" id="IPR058597">
    <property type="entry name" value="PrgI-like_dom"/>
</dbReference>
<feature type="transmembrane region" description="Helical" evidence="1">
    <location>
        <begin position="21"/>
        <end position="49"/>
    </location>
</feature>
<dbReference type="KEGG" id="hrr:HZS55_08020"/>
<feature type="domain" description="PrgI-like" evidence="2">
    <location>
        <begin position="19"/>
        <end position="103"/>
    </location>
</feature>
<organism evidence="4 5">
    <name type="scientific">Halosimplex rubrum</name>
    <dbReference type="NCBI Taxonomy" id="869889"/>
    <lineage>
        <taxon>Archaea</taxon>
        <taxon>Methanobacteriati</taxon>
        <taxon>Methanobacteriota</taxon>
        <taxon>Stenosarchaea group</taxon>
        <taxon>Halobacteria</taxon>
        <taxon>Halobacteriales</taxon>
        <taxon>Haloarculaceae</taxon>
        <taxon>Halosimplex</taxon>
    </lineage>
</organism>
<dbReference type="OrthoDB" id="299650at2157"/>
<dbReference type="Pfam" id="PF26592">
    <property type="entry name" value="PrgI_like"/>
    <property type="match status" value="1"/>
</dbReference>
<dbReference type="InterPro" id="IPR058596">
    <property type="entry name" value="TraC-like_dom"/>
</dbReference>
<evidence type="ECO:0000256" key="1">
    <source>
        <dbReference type="SAM" id="Phobius"/>
    </source>
</evidence>
<dbReference type="AlphaFoldDB" id="A0A7D5P281"/>
<keyword evidence="1" id="KW-1133">Transmembrane helix</keyword>
<evidence type="ECO:0000313" key="5">
    <source>
        <dbReference type="Proteomes" id="UP000509667"/>
    </source>
</evidence>
<evidence type="ECO:0008006" key="6">
    <source>
        <dbReference type="Google" id="ProtNLM"/>
    </source>
</evidence>
<accession>A0A7D5P281</accession>
<dbReference type="GeneID" id="56077801"/>
<dbReference type="EMBL" id="CP058910">
    <property type="protein sequence ID" value="QLH77241.1"/>
    <property type="molecule type" value="Genomic_DNA"/>
</dbReference>
<proteinExistence type="predicted"/>
<evidence type="ECO:0000259" key="3">
    <source>
        <dbReference type="Pfam" id="PF26593"/>
    </source>
</evidence>
<dbReference type="Pfam" id="PF26593">
    <property type="entry name" value="TraC-like"/>
    <property type="match status" value="1"/>
</dbReference>
<evidence type="ECO:0000259" key="2">
    <source>
        <dbReference type="Pfam" id="PF26592"/>
    </source>
</evidence>
<keyword evidence="5" id="KW-1185">Reference proteome</keyword>
<evidence type="ECO:0000313" key="4">
    <source>
        <dbReference type="EMBL" id="QLH77241.1"/>
    </source>
</evidence>
<feature type="transmembrane region" description="Helical" evidence="1">
    <location>
        <begin position="61"/>
        <end position="79"/>
    </location>
</feature>
<keyword evidence="1" id="KW-0812">Transmembrane</keyword>